<name>A0ABU2V1E1_9ACTN</name>
<protein>
    <submittedName>
        <fullName evidence="1">Uncharacterized protein</fullName>
    </submittedName>
</protein>
<dbReference type="Proteomes" id="UP001183824">
    <property type="component" value="Unassembled WGS sequence"/>
</dbReference>
<accession>A0ABU2V1E1</accession>
<comment type="caution">
    <text evidence="1">The sequence shown here is derived from an EMBL/GenBank/DDBJ whole genome shotgun (WGS) entry which is preliminary data.</text>
</comment>
<dbReference type="RefSeq" id="WP_311712747.1">
    <property type="nucleotide sequence ID" value="NZ_JAVREZ010000001.1"/>
</dbReference>
<organism evidence="1 2">
    <name type="scientific">Streptomyces doebereineriae</name>
    <dbReference type="NCBI Taxonomy" id="3075528"/>
    <lineage>
        <taxon>Bacteria</taxon>
        <taxon>Bacillati</taxon>
        <taxon>Actinomycetota</taxon>
        <taxon>Actinomycetes</taxon>
        <taxon>Kitasatosporales</taxon>
        <taxon>Streptomycetaceae</taxon>
        <taxon>Streptomyces</taxon>
    </lineage>
</organism>
<sequence>MTGRTSADQSELAEARKRIAEPATELAIHRRAAEPAGEAAAGNAPWLLEEIY</sequence>
<evidence type="ECO:0000313" key="1">
    <source>
        <dbReference type="EMBL" id="MDT0479376.1"/>
    </source>
</evidence>
<dbReference type="EMBL" id="JAVREZ010000001">
    <property type="protein sequence ID" value="MDT0479376.1"/>
    <property type="molecule type" value="Genomic_DNA"/>
</dbReference>
<evidence type="ECO:0000313" key="2">
    <source>
        <dbReference type="Proteomes" id="UP001183824"/>
    </source>
</evidence>
<proteinExistence type="predicted"/>
<keyword evidence="2" id="KW-1185">Reference proteome</keyword>
<gene>
    <name evidence="1" type="ORF">RNB18_04100</name>
</gene>
<reference evidence="2" key="1">
    <citation type="submission" date="2023-07" db="EMBL/GenBank/DDBJ databases">
        <title>30 novel species of actinomycetes from the DSMZ collection.</title>
        <authorList>
            <person name="Nouioui I."/>
        </authorList>
    </citation>
    <scope>NUCLEOTIDE SEQUENCE [LARGE SCALE GENOMIC DNA]</scope>
    <source>
        <strain evidence="2">DSM 41640</strain>
    </source>
</reference>